<evidence type="ECO:0000313" key="3">
    <source>
        <dbReference type="Proteomes" id="UP000069926"/>
    </source>
</evidence>
<dbReference type="STRING" id="634113.AUT07_00087"/>
<dbReference type="Proteomes" id="UP000069926">
    <property type="component" value="Chromosome"/>
</dbReference>
<keyword evidence="3" id="KW-1185">Reference proteome</keyword>
<dbReference type="AlphaFoldDB" id="A0A109Q8L6"/>
<dbReference type="OrthoDB" id="9799320at2"/>
<dbReference type="RefSeq" id="WP_066282698.1">
    <property type="nucleotide sequence ID" value="NZ_CP013920.1"/>
</dbReference>
<proteinExistence type="predicted"/>
<dbReference type="EMBL" id="CP013920">
    <property type="protein sequence ID" value="AMA64680.1"/>
    <property type="molecule type" value="Genomic_DNA"/>
</dbReference>
<feature type="domain" description="Fe-S metabolism associated" evidence="1">
    <location>
        <begin position="12"/>
        <end position="132"/>
    </location>
</feature>
<dbReference type="Gene3D" id="3.90.1010.10">
    <property type="match status" value="1"/>
</dbReference>
<dbReference type="InterPro" id="IPR003808">
    <property type="entry name" value="Fe-S_metab-assoc_dom"/>
</dbReference>
<dbReference type="PATRIC" id="fig|634113.3.peg.85"/>
<dbReference type="PANTHER" id="PTHR43597:SF3">
    <property type="entry name" value="CYSTEINE DESULFURATION PROTEIN SUFE"/>
    <property type="match status" value="1"/>
</dbReference>
<evidence type="ECO:0000313" key="2">
    <source>
        <dbReference type="EMBL" id="AMA64680.1"/>
    </source>
</evidence>
<name>A0A109Q8L6_9GAMM</name>
<dbReference type="KEGG" id="asy:AUT07_00087"/>
<protein>
    <submittedName>
        <fullName evidence="2">Cysteine desulfuration protein SufE</fullName>
    </submittedName>
</protein>
<reference evidence="2 3" key="1">
    <citation type="submission" date="2016-01" db="EMBL/GenBank/DDBJ databases">
        <title>Genome sequence of Ca. Arsenophonus lipopteni, the exclusive symbiont of a blood sucking fly Lipoptena cervi (Diptera: Hippoboscidae).</title>
        <authorList>
            <person name="Novakova E."/>
            <person name="Hypsa V."/>
            <person name="Nguyen P."/>
            <person name="Husnik F."/>
            <person name="Darby A.C."/>
        </authorList>
    </citation>
    <scope>NUCLEOTIDE SEQUENCE [LARGE SCALE GENOMIC DNA]</scope>
    <source>
        <strain evidence="2 3">CB</strain>
    </source>
</reference>
<gene>
    <name evidence="2" type="primary">sufE</name>
    <name evidence="2" type="ORF">AUT07_00087</name>
</gene>
<dbReference type="SUPFAM" id="SSF82649">
    <property type="entry name" value="SufE/NifU"/>
    <property type="match status" value="1"/>
</dbReference>
<dbReference type="NCBIfam" id="NF006792">
    <property type="entry name" value="PRK09296.1"/>
    <property type="match status" value="1"/>
</dbReference>
<organism evidence="2 3">
    <name type="scientific">Candidatus Arsenophonus lipoptenae</name>
    <dbReference type="NCBI Taxonomy" id="634113"/>
    <lineage>
        <taxon>Bacteria</taxon>
        <taxon>Pseudomonadati</taxon>
        <taxon>Pseudomonadota</taxon>
        <taxon>Gammaproteobacteria</taxon>
        <taxon>Enterobacterales</taxon>
        <taxon>Morganellaceae</taxon>
        <taxon>Arsenophonus</taxon>
    </lineage>
</organism>
<dbReference type="PANTHER" id="PTHR43597">
    <property type="entry name" value="SULFUR ACCEPTOR PROTEIN CSDE"/>
    <property type="match status" value="1"/>
</dbReference>
<accession>A0A109Q8L6</accession>
<evidence type="ECO:0000259" key="1">
    <source>
        <dbReference type="Pfam" id="PF02657"/>
    </source>
</evidence>
<dbReference type="Pfam" id="PF02657">
    <property type="entry name" value="SufE"/>
    <property type="match status" value="1"/>
</dbReference>
<sequence length="145" mass="16939">MSILPDENKLLNNFSRCLNWEQKYLYLIELGEKLLPLTDMQKQKKNQVLGCQSLVWIVMEPNNEEKMIFFGDSDSSIVKGLIALVIIIFQNKTVQQILTTDSKIFFQKLSLEQHLTPSRNHGLHSIIKTIYQRAEIYKINKLNNE</sequence>